<dbReference type="Proteomes" id="UP000747399">
    <property type="component" value="Unassembled WGS sequence"/>
</dbReference>
<dbReference type="SUPFAM" id="SSF69000">
    <property type="entry name" value="FAD-dependent thiol oxidase"/>
    <property type="match status" value="1"/>
</dbReference>
<dbReference type="EC" id="1.8.3.2" evidence="8"/>
<feature type="compositionally biased region" description="Polar residues" evidence="9">
    <location>
        <begin position="170"/>
        <end position="181"/>
    </location>
</feature>
<dbReference type="PANTHER" id="PTHR12645:SF0">
    <property type="entry name" value="FAD-LINKED SULFHYDRYL OXIDASE ALR"/>
    <property type="match status" value="1"/>
</dbReference>
<evidence type="ECO:0000256" key="2">
    <source>
        <dbReference type="ARBA" id="ARBA00004569"/>
    </source>
</evidence>
<evidence type="ECO:0000313" key="11">
    <source>
        <dbReference type="EMBL" id="GIL66131.1"/>
    </source>
</evidence>
<keyword evidence="5 8" id="KW-0560">Oxidoreductase</keyword>
<keyword evidence="7" id="KW-1015">Disulfide bond</keyword>
<reference evidence="11" key="1">
    <citation type="journal article" date="2021" name="Proc. Natl. Acad. Sci. U.S.A.">
        <title>Three genomes in the algal genus Volvox reveal the fate of a haploid sex-determining region after a transition to homothallism.</title>
        <authorList>
            <person name="Yamamoto K."/>
            <person name="Hamaji T."/>
            <person name="Kawai-Toyooka H."/>
            <person name="Matsuzaki R."/>
            <person name="Takahashi F."/>
            <person name="Nishimura Y."/>
            <person name="Kawachi M."/>
            <person name="Noguchi H."/>
            <person name="Minakuchi Y."/>
            <person name="Umen J.G."/>
            <person name="Toyoda A."/>
            <person name="Nozaki H."/>
        </authorList>
    </citation>
    <scope>NUCLEOTIDE SEQUENCE</scope>
    <source>
        <strain evidence="11">NIES-3780</strain>
    </source>
</reference>
<evidence type="ECO:0000259" key="10">
    <source>
        <dbReference type="PROSITE" id="PS51324"/>
    </source>
</evidence>
<evidence type="ECO:0000256" key="7">
    <source>
        <dbReference type="ARBA" id="ARBA00023157"/>
    </source>
</evidence>
<feature type="region of interest" description="Disordered" evidence="9">
    <location>
        <begin position="208"/>
        <end position="237"/>
    </location>
</feature>
<gene>
    <name evidence="11" type="ORF">Vafri_19729</name>
</gene>
<evidence type="ECO:0000313" key="12">
    <source>
        <dbReference type="Proteomes" id="UP000747399"/>
    </source>
</evidence>
<feature type="region of interest" description="Disordered" evidence="9">
    <location>
        <begin position="162"/>
        <end position="185"/>
    </location>
</feature>
<name>A0A8J4BQV9_9CHLO</name>
<evidence type="ECO:0000256" key="3">
    <source>
        <dbReference type="ARBA" id="ARBA00022630"/>
    </source>
</evidence>
<evidence type="ECO:0000256" key="9">
    <source>
        <dbReference type="SAM" id="MobiDB-lite"/>
    </source>
</evidence>
<keyword evidence="6" id="KW-0496">Mitochondrion</keyword>
<evidence type="ECO:0000256" key="1">
    <source>
        <dbReference type="ARBA" id="ARBA00001974"/>
    </source>
</evidence>
<comment type="catalytic activity">
    <reaction evidence="8">
        <text>2 R'C(R)SH + O2 = R'C(R)S-S(R)CR' + H2O2</text>
        <dbReference type="Rhea" id="RHEA:17357"/>
        <dbReference type="ChEBI" id="CHEBI:15379"/>
        <dbReference type="ChEBI" id="CHEBI:16240"/>
        <dbReference type="ChEBI" id="CHEBI:16520"/>
        <dbReference type="ChEBI" id="CHEBI:17412"/>
        <dbReference type="EC" id="1.8.3.2"/>
    </reaction>
</comment>
<dbReference type="Gene3D" id="1.20.120.310">
    <property type="entry name" value="ERV/ALR sulfhydryl oxidase domain"/>
    <property type="match status" value="1"/>
</dbReference>
<comment type="subcellular location">
    <subcellularLocation>
        <location evidence="2">Mitochondrion intermembrane space</location>
    </subcellularLocation>
</comment>
<organism evidence="11 12">
    <name type="scientific">Volvox africanus</name>
    <dbReference type="NCBI Taxonomy" id="51714"/>
    <lineage>
        <taxon>Eukaryota</taxon>
        <taxon>Viridiplantae</taxon>
        <taxon>Chlorophyta</taxon>
        <taxon>core chlorophytes</taxon>
        <taxon>Chlorophyceae</taxon>
        <taxon>CS clade</taxon>
        <taxon>Chlamydomonadales</taxon>
        <taxon>Volvocaceae</taxon>
        <taxon>Volvox</taxon>
    </lineage>
</organism>
<dbReference type="InterPro" id="IPR039799">
    <property type="entry name" value="ALR/ERV"/>
</dbReference>
<dbReference type="GO" id="GO:0016971">
    <property type="term" value="F:flavin-dependent sulfhydryl oxidase activity"/>
    <property type="evidence" value="ECO:0007669"/>
    <property type="project" value="InterPro"/>
</dbReference>
<feature type="region of interest" description="Disordered" evidence="9">
    <location>
        <begin position="17"/>
        <end position="53"/>
    </location>
</feature>
<keyword evidence="12" id="KW-1185">Reference proteome</keyword>
<dbReference type="InterPro" id="IPR017905">
    <property type="entry name" value="ERV/ALR_sulphydryl_oxidase"/>
</dbReference>
<keyword evidence="3 8" id="KW-0285">Flavoprotein</keyword>
<dbReference type="GO" id="GO:0050660">
    <property type="term" value="F:flavin adenine dinucleotide binding"/>
    <property type="evidence" value="ECO:0007669"/>
    <property type="project" value="TreeGrafter"/>
</dbReference>
<evidence type="ECO:0000256" key="4">
    <source>
        <dbReference type="ARBA" id="ARBA00022827"/>
    </source>
</evidence>
<dbReference type="GO" id="GO:0005758">
    <property type="term" value="C:mitochondrial intermembrane space"/>
    <property type="evidence" value="ECO:0007669"/>
    <property type="project" value="UniProtKB-SubCell"/>
</dbReference>
<feature type="compositionally biased region" description="Low complexity" evidence="9">
    <location>
        <begin position="208"/>
        <end position="222"/>
    </location>
</feature>
<dbReference type="Pfam" id="PF04777">
    <property type="entry name" value="Evr1_Alr"/>
    <property type="match status" value="1"/>
</dbReference>
<evidence type="ECO:0000256" key="5">
    <source>
        <dbReference type="ARBA" id="ARBA00023002"/>
    </source>
</evidence>
<dbReference type="PROSITE" id="PS51324">
    <property type="entry name" value="ERV_ALR"/>
    <property type="match status" value="1"/>
</dbReference>
<sequence length="345" mass="36531">MHLLDFIFRGRSVPIHPHGSLSSSRDEADASTCSPSSPLAASTVPQSSNLPPYIQLYQPRDSAVVHTLGPQTSSSGQAGVELLVQTEAPSSLINPELRTASAKGEPSVCKPGNLIATVASDISSSTEPAADPEFISKGPSLSLKECRSRACAGVVDSFRKAMRSGGKPTQGHTVGPSNPSLHHSGESDVTVIREPQAEVAATTLIGLSTGNTAAGGDTSGTAESGGGAGGDHSNCPPDTWQLGRATWTFLHSVAAHYPEHPSPRQQELMRGMMEGLAEFYPCEVCAEHLREQVQRTPPQVATARDLNLWLCGIHNEVNEMLGKPLFNCNRLLERWRDGPPDGSCD</sequence>
<comment type="cofactor">
    <cofactor evidence="1 8">
        <name>FAD</name>
        <dbReference type="ChEBI" id="CHEBI:57692"/>
    </cofactor>
</comment>
<dbReference type="AlphaFoldDB" id="A0A8J4BQV9"/>
<accession>A0A8J4BQV9</accession>
<dbReference type="EMBL" id="BNCO01000081">
    <property type="protein sequence ID" value="GIL66131.1"/>
    <property type="molecule type" value="Genomic_DNA"/>
</dbReference>
<comment type="caution">
    <text evidence="11">The sequence shown here is derived from an EMBL/GenBank/DDBJ whole genome shotgun (WGS) entry which is preliminary data.</text>
</comment>
<evidence type="ECO:0000256" key="8">
    <source>
        <dbReference type="RuleBase" id="RU371123"/>
    </source>
</evidence>
<evidence type="ECO:0000256" key="6">
    <source>
        <dbReference type="ARBA" id="ARBA00023128"/>
    </source>
</evidence>
<feature type="compositionally biased region" description="Polar residues" evidence="9">
    <location>
        <begin position="31"/>
        <end position="50"/>
    </location>
</feature>
<dbReference type="FunFam" id="1.20.120.310:FF:000003">
    <property type="entry name" value="Sulfhydryl oxidase"/>
    <property type="match status" value="1"/>
</dbReference>
<keyword evidence="4 8" id="KW-0274">FAD</keyword>
<feature type="domain" description="ERV/ALR sulfhydryl oxidase" evidence="10">
    <location>
        <begin position="235"/>
        <end position="335"/>
    </location>
</feature>
<dbReference type="InterPro" id="IPR036774">
    <property type="entry name" value="ERV/ALR_sulphydryl_oxid_sf"/>
</dbReference>
<protein>
    <recommendedName>
        <fullName evidence="8">Sulfhydryl oxidase</fullName>
        <ecNumber evidence="8">1.8.3.2</ecNumber>
    </recommendedName>
</protein>
<proteinExistence type="predicted"/>
<dbReference type="PANTHER" id="PTHR12645">
    <property type="entry name" value="ALR/ERV"/>
    <property type="match status" value="1"/>
</dbReference>